<gene>
    <name evidence="1" type="ORF">EDD29_5923</name>
</gene>
<accession>A0A3N1D435</accession>
<protein>
    <submittedName>
        <fullName evidence="1">Uncharacterized protein</fullName>
    </submittedName>
</protein>
<organism evidence="1 2">
    <name type="scientific">Actinocorallia herbida</name>
    <dbReference type="NCBI Taxonomy" id="58109"/>
    <lineage>
        <taxon>Bacteria</taxon>
        <taxon>Bacillati</taxon>
        <taxon>Actinomycetota</taxon>
        <taxon>Actinomycetes</taxon>
        <taxon>Streptosporangiales</taxon>
        <taxon>Thermomonosporaceae</taxon>
        <taxon>Actinocorallia</taxon>
    </lineage>
</organism>
<evidence type="ECO:0000313" key="2">
    <source>
        <dbReference type="Proteomes" id="UP000272400"/>
    </source>
</evidence>
<keyword evidence="2" id="KW-1185">Reference proteome</keyword>
<dbReference type="RefSeq" id="WP_123667522.1">
    <property type="nucleotide sequence ID" value="NZ_RJKE01000001.1"/>
</dbReference>
<dbReference type="AlphaFoldDB" id="A0A3N1D435"/>
<name>A0A3N1D435_9ACTN</name>
<dbReference type="Proteomes" id="UP000272400">
    <property type="component" value="Unassembled WGS sequence"/>
</dbReference>
<dbReference type="EMBL" id="RJKE01000001">
    <property type="protein sequence ID" value="ROO88260.1"/>
    <property type="molecule type" value="Genomic_DNA"/>
</dbReference>
<evidence type="ECO:0000313" key="1">
    <source>
        <dbReference type="EMBL" id="ROO88260.1"/>
    </source>
</evidence>
<sequence>MEVVQVGLPISFGRPLFLKCYEKSHSQLLLCVGPEREKPTRLEVLFKDVVYIGLREETPNASLRFASGDEEGVIQSTVAPFNWRGR</sequence>
<reference evidence="1 2" key="1">
    <citation type="submission" date="2018-11" db="EMBL/GenBank/DDBJ databases">
        <title>Sequencing the genomes of 1000 actinobacteria strains.</title>
        <authorList>
            <person name="Klenk H.-P."/>
        </authorList>
    </citation>
    <scope>NUCLEOTIDE SEQUENCE [LARGE SCALE GENOMIC DNA]</scope>
    <source>
        <strain evidence="1 2">DSM 44254</strain>
    </source>
</reference>
<comment type="caution">
    <text evidence="1">The sequence shown here is derived from an EMBL/GenBank/DDBJ whole genome shotgun (WGS) entry which is preliminary data.</text>
</comment>
<proteinExistence type="predicted"/>